<dbReference type="AlphaFoldDB" id="A0A5S9QQG0"/>
<gene>
    <name evidence="1" type="ORF">OPDIPICF_02464</name>
</gene>
<organism evidence="1 2">
    <name type="scientific">BD1-7 clade bacterium</name>
    <dbReference type="NCBI Taxonomy" id="2029982"/>
    <lineage>
        <taxon>Bacteria</taxon>
        <taxon>Pseudomonadati</taxon>
        <taxon>Pseudomonadota</taxon>
        <taxon>Gammaproteobacteria</taxon>
        <taxon>Cellvibrionales</taxon>
        <taxon>Spongiibacteraceae</taxon>
        <taxon>BD1-7 clade</taxon>
    </lineage>
</organism>
<reference evidence="1 2" key="1">
    <citation type="submission" date="2019-11" db="EMBL/GenBank/DDBJ databases">
        <authorList>
            <person name="Holert J."/>
        </authorList>
    </citation>
    <scope>NUCLEOTIDE SEQUENCE [LARGE SCALE GENOMIC DNA]</scope>
    <source>
        <strain evidence="1">SB11_3</strain>
    </source>
</reference>
<name>A0A5S9QQG0_9GAMM</name>
<dbReference type="Proteomes" id="UP000441399">
    <property type="component" value="Unassembled WGS sequence"/>
</dbReference>
<dbReference type="Gene3D" id="3.30.300.250">
    <property type="match status" value="1"/>
</dbReference>
<dbReference type="EMBL" id="CACSIO010000045">
    <property type="protein sequence ID" value="CAA0121531.1"/>
    <property type="molecule type" value="Genomic_DNA"/>
</dbReference>
<dbReference type="OrthoDB" id="9875180at2"/>
<protein>
    <submittedName>
        <fullName evidence="1">Uncharacterized protein</fullName>
    </submittedName>
</protein>
<proteinExistence type="predicted"/>
<keyword evidence="2" id="KW-1185">Reference proteome</keyword>
<sequence>MKKLVGIVLITVIASLSATAYFVELPLGFFRADSELYGNQVLHEKLNAQSMVLQHVVPIQVDDVTSLSQVHVDNNALIFEYALNNSTDAGSYGKTLQKNSAVLATALQRQTCQAPSLAELINLGGKVVYNYADAGGVVLAHITINGGSCSAHAPAASLSKAS</sequence>
<accession>A0A5S9QQG0</accession>
<evidence type="ECO:0000313" key="1">
    <source>
        <dbReference type="EMBL" id="CAA0121531.1"/>
    </source>
</evidence>
<evidence type="ECO:0000313" key="2">
    <source>
        <dbReference type="Proteomes" id="UP000441399"/>
    </source>
</evidence>